<reference evidence="2" key="1">
    <citation type="journal article" date="2014" name="Nat. Commun.">
        <title>The emerging biofuel crop Camelina sativa retains a highly undifferentiated hexaploid genome structure.</title>
        <authorList>
            <person name="Kagale S."/>
            <person name="Koh C."/>
            <person name="Nixon J."/>
            <person name="Bollina V."/>
            <person name="Clarke W.E."/>
            <person name="Tuteja R."/>
            <person name="Spillane C."/>
            <person name="Robinson S.J."/>
            <person name="Links M.G."/>
            <person name="Clarke C."/>
            <person name="Higgins E.E."/>
            <person name="Huebert T."/>
            <person name="Sharpe A.G."/>
            <person name="Parkin I.A."/>
        </authorList>
    </citation>
    <scope>NUCLEOTIDE SEQUENCE [LARGE SCALE GENOMIC DNA]</scope>
    <source>
        <strain evidence="2">cv. DH55</strain>
    </source>
</reference>
<evidence type="ECO:0000259" key="1">
    <source>
        <dbReference type="Pfam" id="PF25268"/>
    </source>
</evidence>
<reference evidence="3" key="2">
    <citation type="submission" date="2025-08" db="UniProtKB">
        <authorList>
            <consortium name="RefSeq"/>
        </authorList>
    </citation>
    <scope>IDENTIFICATION</scope>
    <source>
        <tissue evidence="3">Leaf</tissue>
    </source>
</reference>
<dbReference type="Pfam" id="PF25268">
    <property type="entry name" value="DUF7866"/>
    <property type="match status" value="1"/>
</dbReference>
<dbReference type="PANTHER" id="PTHR33786">
    <property type="entry name" value="UBIQUITIN CARBOXYL-TERMINAL HYDROLASE"/>
    <property type="match status" value="1"/>
</dbReference>
<evidence type="ECO:0000313" key="3">
    <source>
        <dbReference type="RefSeq" id="XP_010490479.2"/>
    </source>
</evidence>
<accession>A0ABM0XSQ0</accession>
<dbReference type="RefSeq" id="XP_010490479.2">
    <property type="nucleotide sequence ID" value="XM_010492177.2"/>
</dbReference>
<gene>
    <name evidence="3" type="primary">LOC104768251</name>
</gene>
<protein>
    <submittedName>
        <fullName evidence="3">Uncharacterized protein LOC104768251</fullName>
    </submittedName>
</protein>
<sequence>MIMVERGPCLVGSLMQCACSSRHLIHSKILVSPNLSGETRRNMESSLHSVILLGLLATILVTIHGQGDGAGLNGEEMRPVEVEMVMEYRVWMRKLMTPLELCLECKCCSSTTCATMPCCFGINCQLPNKPFGVCAFVPKSCHCTSCSI</sequence>
<feature type="domain" description="DUF7866" evidence="1">
    <location>
        <begin position="98"/>
        <end position="147"/>
    </location>
</feature>
<organism evidence="2 3">
    <name type="scientific">Camelina sativa</name>
    <name type="common">False flax</name>
    <name type="synonym">Myagrum sativum</name>
    <dbReference type="NCBI Taxonomy" id="90675"/>
    <lineage>
        <taxon>Eukaryota</taxon>
        <taxon>Viridiplantae</taxon>
        <taxon>Streptophyta</taxon>
        <taxon>Embryophyta</taxon>
        <taxon>Tracheophyta</taxon>
        <taxon>Spermatophyta</taxon>
        <taxon>Magnoliopsida</taxon>
        <taxon>eudicotyledons</taxon>
        <taxon>Gunneridae</taxon>
        <taxon>Pentapetalae</taxon>
        <taxon>rosids</taxon>
        <taxon>malvids</taxon>
        <taxon>Brassicales</taxon>
        <taxon>Brassicaceae</taxon>
        <taxon>Camelineae</taxon>
        <taxon>Camelina</taxon>
    </lineage>
</organism>
<keyword evidence="2" id="KW-1185">Reference proteome</keyword>
<dbReference type="Proteomes" id="UP000694864">
    <property type="component" value="Chromosome 20"/>
</dbReference>
<proteinExistence type="predicted"/>
<dbReference type="PANTHER" id="PTHR33786:SF5">
    <property type="entry name" value="EXPRESSED PROTEIN"/>
    <property type="match status" value="1"/>
</dbReference>
<dbReference type="InterPro" id="IPR057188">
    <property type="entry name" value="DUF7866"/>
</dbReference>
<name>A0ABM0XSQ0_CAMSA</name>
<evidence type="ECO:0000313" key="2">
    <source>
        <dbReference type="Proteomes" id="UP000694864"/>
    </source>
</evidence>
<dbReference type="GeneID" id="104768251"/>